<evidence type="ECO:0000256" key="4">
    <source>
        <dbReference type="ARBA" id="ARBA00023212"/>
    </source>
</evidence>
<keyword evidence="9" id="KW-1185">Reference proteome</keyword>
<evidence type="ECO:0000313" key="9">
    <source>
        <dbReference type="Proteomes" id="UP000494040"/>
    </source>
</evidence>
<keyword evidence="5" id="KW-0175">Coiled coil</keyword>
<dbReference type="PANTHER" id="PTHR14326:SF44">
    <property type="entry name" value="TARGETING PROTEIN FOR XKLP2"/>
    <property type="match status" value="1"/>
</dbReference>
<name>A0A8I6THR4_CIMLE</name>
<dbReference type="GeneID" id="106673834"/>
<evidence type="ECO:0000256" key="5">
    <source>
        <dbReference type="SAM" id="Coils"/>
    </source>
</evidence>
<feature type="compositionally biased region" description="Basic and acidic residues" evidence="6">
    <location>
        <begin position="313"/>
        <end position="325"/>
    </location>
</feature>
<organism evidence="8 9">
    <name type="scientific">Cimex lectularius</name>
    <name type="common">Bed bug</name>
    <name type="synonym">Acanthia lectularia</name>
    <dbReference type="NCBI Taxonomy" id="79782"/>
    <lineage>
        <taxon>Eukaryota</taxon>
        <taxon>Metazoa</taxon>
        <taxon>Ecdysozoa</taxon>
        <taxon>Arthropoda</taxon>
        <taxon>Hexapoda</taxon>
        <taxon>Insecta</taxon>
        <taxon>Pterygota</taxon>
        <taxon>Neoptera</taxon>
        <taxon>Paraneoptera</taxon>
        <taxon>Hemiptera</taxon>
        <taxon>Heteroptera</taxon>
        <taxon>Panheteroptera</taxon>
        <taxon>Cimicomorpha</taxon>
        <taxon>Cimicidae</taxon>
        <taxon>Cimex</taxon>
    </lineage>
</organism>
<evidence type="ECO:0000256" key="2">
    <source>
        <dbReference type="ARBA" id="ARBA00005885"/>
    </source>
</evidence>
<dbReference type="RefSeq" id="XP_014261635.1">
    <property type="nucleotide sequence ID" value="XM_014406149.2"/>
</dbReference>
<dbReference type="GO" id="GO:0060236">
    <property type="term" value="P:regulation of mitotic spindle organization"/>
    <property type="evidence" value="ECO:0007669"/>
    <property type="project" value="InterPro"/>
</dbReference>
<dbReference type="EnsemblMetazoa" id="XM_014406149.2">
    <property type="protein sequence ID" value="XP_014261635.1"/>
    <property type="gene ID" value="LOC106673834"/>
</dbReference>
<keyword evidence="3" id="KW-0963">Cytoplasm</keyword>
<dbReference type="KEGG" id="clec:106673834"/>
<feature type="coiled-coil region" evidence="5">
    <location>
        <begin position="468"/>
        <end position="507"/>
    </location>
</feature>
<feature type="region of interest" description="Disordered" evidence="6">
    <location>
        <begin position="305"/>
        <end position="339"/>
    </location>
</feature>
<evidence type="ECO:0000313" key="8">
    <source>
        <dbReference type="EnsemblMetazoa" id="XP_014261635.1"/>
    </source>
</evidence>
<feature type="domain" description="TPX2 C-terminal" evidence="7">
    <location>
        <begin position="458"/>
        <end position="521"/>
    </location>
</feature>
<dbReference type="GO" id="GO:0005819">
    <property type="term" value="C:spindle"/>
    <property type="evidence" value="ECO:0007669"/>
    <property type="project" value="InterPro"/>
</dbReference>
<dbReference type="OMA" id="FEYSAPQ"/>
<comment type="subcellular location">
    <subcellularLocation>
        <location evidence="1">Cytoplasm</location>
        <location evidence="1">Cytoskeleton</location>
    </subcellularLocation>
</comment>
<sequence>MEFEYSAPQFVERLDLVAEKMMNDGSDDFFENKDENTSINIDANMKQDEQYFTPKILPTHKVNLTAESGKILSDITNNGNDKTPAVENPTIQGRVIIKAKRRSWGLGKNTHTSPETLRSAIAKLHTFEGVTLNKLTPAKEHSMSTRRDSSLKPTIDLRNRVVRRETLKRKGSSLSENKYQTLAEKIYHFENDIPPRFKYKPSSSRVSSQDRLTPTVAVSPNLNTKHRTLSPSTEEMETKESNDIKRDPIKARPLNRKIFQPPELSKPVARPCTVPVEFQLTQVKPKKPQKVECFQFKAQPAPKTTHLLTSSVQKKEVTKQKDASRTHSKQNSFSQFTSVTSQKSKVKPFSFEERDKLKQLEKEEKIRKIIQEESTIPTFHANPVPPFITRSSTLSINSTKVPTDSDSYHLRERSLHKKSQGEQEEFCQFKAKEPVVLKKEPFLPKKLDKPLTEPCDIVLNTEKRAVERQEFEKTLKEKEERFMKMQIEFEKEREACEKEELARLRKELVHKAKPMPNYPPVNK</sequence>
<reference evidence="8" key="1">
    <citation type="submission" date="2022-01" db="UniProtKB">
        <authorList>
            <consortium name="EnsemblMetazoa"/>
        </authorList>
    </citation>
    <scope>IDENTIFICATION</scope>
</reference>
<evidence type="ECO:0000256" key="3">
    <source>
        <dbReference type="ARBA" id="ARBA00022490"/>
    </source>
</evidence>
<keyword evidence="4" id="KW-0206">Cytoskeleton</keyword>
<evidence type="ECO:0000256" key="1">
    <source>
        <dbReference type="ARBA" id="ARBA00004245"/>
    </source>
</evidence>
<feature type="compositionally biased region" description="Polar residues" evidence="6">
    <location>
        <begin position="222"/>
        <end position="233"/>
    </location>
</feature>
<dbReference type="InterPro" id="IPR009675">
    <property type="entry name" value="TPX2_fam"/>
</dbReference>
<accession>A0A8I6THR4</accession>
<evidence type="ECO:0000259" key="7">
    <source>
        <dbReference type="Pfam" id="PF06886"/>
    </source>
</evidence>
<dbReference type="PANTHER" id="PTHR14326">
    <property type="entry name" value="TARGETING PROTEIN FOR XKLP2"/>
    <property type="match status" value="1"/>
</dbReference>
<feature type="region of interest" description="Disordered" evidence="6">
    <location>
        <begin position="222"/>
        <end position="243"/>
    </location>
</feature>
<dbReference type="Proteomes" id="UP000494040">
    <property type="component" value="Unassembled WGS sequence"/>
</dbReference>
<dbReference type="AlphaFoldDB" id="A0A8I6THR4"/>
<proteinExistence type="inferred from homology"/>
<evidence type="ECO:0000256" key="6">
    <source>
        <dbReference type="SAM" id="MobiDB-lite"/>
    </source>
</evidence>
<feature type="region of interest" description="Disordered" evidence="6">
    <location>
        <begin position="398"/>
        <end position="421"/>
    </location>
</feature>
<feature type="compositionally biased region" description="Polar residues" evidence="6">
    <location>
        <begin position="329"/>
        <end position="339"/>
    </location>
</feature>
<dbReference type="Pfam" id="PF06886">
    <property type="entry name" value="TPX2"/>
    <property type="match status" value="1"/>
</dbReference>
<dbReference type="InterPro" id="IPR027329">
    <property type="entry name" value="TPX2_C"/>
</dbReference>
<dbReference type="GO" id="GO:0005874">
    <property type="term" value="C:microtubule"/>
    <property type="evidence" value="ECO:0007669"/>
    <property type="project" value="InterPro"/>
</dbReference>
<protein>
    <recommendedName>
        <fullName evidence="7">TPX2 C-terminal domain-containing protein</fullName>
    </recommendedName>
</protein>
<dbReference type="OrthoDB" id="6613195at2759"/>
<comment type="similarity">
    <text evidence="2">Belongs to the TPX2 family.</text>
</comment>